<comment type="similarity">
    <text evidence="3">Belongs to the claudin family.</text>
</comment>
<dbReference type="FunFam" id="1.20.140.150:FF:000001">
    <property type="entry name" value="Claudin"/>
    <property type="match status" value="1"/>
</dbReference>
<evidence type="ECO:0000256" key="8">
    <source>
        <dbReference type="ARBA" id="ARBA00022989"/>
    </source>
</evidence>
<keyword evidence="6 10" id="KW-0812">Transmembrane</keyword>
<keyword evidence="7" id="KW-0965">Cell junction</keyword>
<dbReference type="GO" id="GO:0005198">
    <property type="term" value="F:structural molecule activity"/>
    <property type="evidence" value="ECO:0007669"/>
    <property type="project" value="InterPro"/>
</dbReference>
<keyword evidence="9 10" id="KW-0472">Membrane</keyword>
<comment type="subcellular location">
    <subcellularLocation>
        <location evidence="1">Cell junction</location>
        <location evidence="1">Tight junction</location>
    </subcellularLocation>
    <subcellularLocation>
        <location evidence="2">Cell membrane</location>
        <topology evidence="2">Multi-pass membrane protein</topology>
    </subcellularLocation>
</comment>
<dbReference type="GO" id="GO:0005923">
    <property type="term" value="C:bicellular tight junction"/>
    <property type="evidence" value="ECO:0007669"/>
    <property type="project" value="UniProtKB-SubCell"/>
</dbReference>
<dbReference type="OrthoDB" id="8819159at2759"/>
<feature type="chain" id="PRO_5017252166" evidence="11">
    <location>
        <begin position="23"/>
        <end position="346"/>
    </location>
</feature>
<organism evidence="12 13">
    <name type="scientific">Pygocentrus nattereri</name>
    <name type="common">Red-bellied piranha</name>
    <dbReference type="NCBI Taxonomy" id="42514"/>
    <lineage>
        <taxon>Eukaryota</taxon>
        <taxon>Metazoa</taxon>
        <taxon>Chordata</taxon>
        <taxon>Craniata</taxon>
        <taxon>Vertebrata</taxon>
        <taxon>Euteleostomi</taxon>
        <taxon>Actinopterygii</taxon>
        <taxon>Neopterygii</taxon>
        <taxon>Teleostei</taxon>
        <taxon>Ostariophysi</taxon>
        <taxon>Characiformes</taxon>
        <taxon>Characoidei</taxon>
        <taxon>Pygocentrus</taxon>
    </lineage>
</organism>
<evidence type="ECO:0000256" key="7">
    <source>
        <dbReference type="ARBA" id="ARBA00022949"/>
    </source>
</evidence>
<dbReference type="GO" id="GO:0005886">
    <property type="term" value="C:plasma membrane"/>
    <property type="evidence" value="ECO:0007669"/>
    <property type="project" value="UniProtKB-SubCell"/>
</dbReference>
<dbReference type="Ensembl" id="ENSPNAT00000028441.2">
    <property type="protein sequence ID" value="ENSPNAP00000035447.1"/>
    <property type="gene ID" value="ENSPNAG00000025429.2"/>
</dbReference>
<keyword evidence="13" id="KW-1185">Reference proteome</keyword>
<evidence type="ECO:0000256" key="10">
    <source>
        <dbReference type="SAM" id="Phobius"/>
    </source>
</evidence>
<feature type="transmembrane region" description="Helical" evidence="10">
    <location>
        <begin position="164"/>
        <end position="184"/>
    </location>
</feature>
<dbReference type="Proteomes" id="UP001501920">
    <property type="component" value="Chromosome 17"/>
</dbReference>
<feature type="transmembrane region" description="Helical" evidence="10">
    <location>
        <begin position="78"/>
        <end position="101"/>
    </location>
</feature>
<proteinExistence type="inferred from homology"/>
<dbReference type="OMA" id="SWTAHTI"/>
<evidence type="ECO:0000313" key="13">
    <source>
        <dbReference type="Proteomes" id="UP001501920"/>
    </source>
</evidence>
<reference evidence="12" key="3">
    <citation type="submission" date="2025-09" db="UniProtKB">
        <authorList>
            <consortium name="Ensembl"/>
        </authorList>
    </citation>
    <scope>IDENTIFICATION</scope>
</reference>
<reference evidence="12" key="2">
    <citation type="submission" date="2025-08" db="UniProtKB">
        <authorList>
            <consortium name="Ensembl"/>
        </authorList>
    </citation>
    <scope>IDENTIFICATION</scope>
</reference>
<reference evidence="12 13" key="1">
    <citation type="submission" date="2020-10" db="EMBL/GenBank/DDBJ databases">
        <title>Pygocentrus nattereri (red-bellied piranha) genome, fPygNat1, primary haplotype.</title>
        <authorList>
            <person name="Myers G."/>
            <person name="Meyer A."/>
            <person name="Karagic N."/>
            <person name="Pippel M."/>
            <person name="Winkler S."/>
            <person name="Tracey A."/>
            <person name="Wood J."/>
            <person name="Formenti G."/>
            <person name="Howe K."/>
            <person name="Fedrigo O."/>
            <person name="Jarvis E.D."/>
        </authorList>
    </citation>
    <scope>NUCLEOTIDE SEQUENCE [LARGE SCALE GENOMIC DNA]</scope>
</reference>
<dbReference type="InterPro" id="IPR017974">
    <property type="entry name" value="Claudin_CS"/>
</dbReference>
<dbReference type="GeneTree" id="ENSGT00940000159077"/>
<dbReference type="STRING" id="42514.ENSPNAP00000035447"/>
<dbReference type="AlphaFoldDB" id="A0A3B4EG05"/>
<evidence type="ECO:0000256" key="11">
    <source>
        <dbReference type="SAM" id="SignalP"/>
    </source>
</evidence>
<dbReference type="Pfam" id="PF00822">
    <property type="entry name" value="PMP22_Claudin"/>
    <property type="match status" value="1"/>
</dbReference>
<dbReference type="InterPro" id="IPR004031">
    <property type="entry name" value="PMP22/EMP/MP20/Claudin"/>
</dbReference>
<keyword evidence="11" id="KW-0732">Signal</keyword>
<sequence length="346" mass="37970">MVAACELIALCLGIIGLVGTSATTGLPMWKVTAFIQENIITMETRWEGLWMNCYRQANIRMQCKVYDSLLYLPPELQAARGLMCCAVALSFLGLLVALPGLHSTACLQDQLRIKALIIKVAGAMEIMAALCVIIPVSWTAHVIIQDFYNPLLLDAQRRELGEALYIGWVTAACLLASGVVFLVCRSASESDLSQFYRPMYATNSTTLSHVHPFMPTPSPLSSIPQQPLLPNHNLYPQPSISSTYSPVAVTPDGQPVLYSGQHVPPNVPVVYNANMMPNRQTHLPAHISGRLSTPRNSTHPSVMSAPPPPPHNNIQLTQHTPVLYEYGYSRDRPQSPVSHTNSGMYI</sequence>
<dbReference type="PANTHER" id="PTHR12002">
    <property type="entry name" value="CLAUDIN"/>
    <property type="match status" value="1"/>
</dbReference>
<evidence type="ECO:0000256" key="9">
    <source>
        <dbReference type="ARBA" id="ARBA00023136"/>
    </source>
</evidence>
<evidence type="ECO:0000313" key="12">
    <source>
        <dbReference type="Ensembl" id="ENSPNAP00000035447.1"/>
    </source>
</evidence>
<evidence type="ECO:0000256" key="6">
    <source>
        <dbReference type="ARBA" id="ARBA00022692"/>
    </source>
</evidence>
<accession>A0A3B4EG05</accession>
<evidence type="ECO:0000256" key="4">
    <source>
        <dbReference type="ARBA" id="ARBA00022427"/>
    </source>
</evidence>
<evidence type="ECO:0000256" key="3">
    <source>
        <dbReference type="ARBA" id="ARBA00008295"/>
    </source>
</evidence>
<dbReference type="PROSITE" id="PS01346">
    <property type="entry name" value="CLAUDIN"/>
    <property type="match status" value="1"/>
</dbReference>
<keyword evidence="8 10" id="KW-1133">Transmembrane helix</keyword>
<name>A0A3B4EG05_PYGNA</name>
<feature type="transmembrane region" description="Helical" evidence="10">
    <location>
        <begin position="122"/>
        <end position="144"/>
    </location>
</feature>
<dbReference type="Gene3D" id="1.20.140.150">
    <property type="match status" value="1"/>
</dbReference>
<dbReference type="PRINTS" id="PR01077">
    <property type="entry name" value="CLAUDIN"/>
</dbReference>
<dbReference type="InterPro" id="IPR006187">
    <property type="entry name" value="Claudin"/>
</dbReference>
<keyword evidence="5" id="KW-1003">Cell membrane</keyword>
<feature type="signal peptide" evidence="11">
    <location>
        <begin position="1"/>
        <end position="22"/>
    </location>
</feature>
<evidence type="ECO:0000256" key="5">
    <source>
        <dbReference type="ARBA" id="ARBA00022475"/>
    </source>
</evidence>
<evidence type="ECO:0000256" key="1">
    <source>
        <dbReference type="ARBA" id="ARBA00004435"/>
    </source>
</evidence>
<gene>
    <name evidence="12" type="primary">CLDN17</name>
</gene>
<evidence type="ECO:0000256" key="2">
    <source>
        <dbReference type="ARBA" id="ARBA00004651"/>
    </source>
</evidence>
<keyword evidence="4" id="KW-0796">Tight junction</keyword>
<protein>
    <submittedName>
        <fullName evidence="12">Uncharacterized protein</fullName>
    </submittedName>
</protein>